<evidence type="ECO:0000256" key="15">
    <source>
        <dbReference type="ARBA" id="ARBA00051245"/>
    </source>
</evidence>
<evidence type="ECO:0000256" key="3">
    <source>
        <dbReference type="ARBA" id="ARBA00008883"/>
    </source>
</evidence>
<gene>
    <name evidence="20" type="primary">ptk_2</name>
    <name evidence="20" type="ORF">PDLFYP31_03950</name>
</gene>
<dbReference type="GO" id="GO:0004715">
    <property type="term" value="F:non-membrane spanning protein tyrosine kinase activity"/>
    <property type="evidence" value="ECO:0007669"/>
    <property type="project" value="UniProtKB-EC"/>
</dbReference>
<evidence type="ECO:0000256" key="9">
    <source>
        <dbReference type="ARBA" id="ARBA00022741"/>
    </source>
</evidence>
<dbReference type="Gene3D" id="3.40.50.300">
    <property type="entry name" value="P-loop containing nucleotide triphosphate hydrolases"/>
    <property type="match status" value="1"/>
</dbReference>
<feature type="transmembrane region" description="Helical" evidence="16">
    <location>
        <begin position="498"/>
        <end position="515"/>
    </location>
</feature>
<evidence type="ECO:0000256" key="1">
    <source>
        <dbReference type="ARBA" id="ARBA00004429"/>
    </source>
</evidence>
<keyword evidence="8 16" id="KW-0812">Transmembrane</keyword>
<dbReference type="CDD" id="cd05387">
    <property type="entry name" value="BY-kinase"/>
    <property type="match status" value="1"/>
</dbReference>
<sequence length="810" mass="91317">MIEKKTIVGKPTDDFIRIQDLWGMFVPRWHWFALSLFAALAVATFYLLSTPNIYTRTAAILVKDDSKSGSSTNAMSEFSDLGIFKSNTNINNELLTLKSPTLMTEVVQRLGLNESYTVRKGLRTIGLYKCNPIVITYRHLDETPVSFTINLPSKKEFTISDVMIDGEELGTDFSGKMGDSIRMEIGTFVINPTKYWNDSFVGTSIRYNKGSVRAVTDYYATGLRADLGNEDATIINLSIDDASIQKAEDILNTLIEIYNEKWIQDKNQIAVSTSQFIGDRLSIIESELGNVDENIAGFKSEHLLPDVQAASSLYMAQSAENKKELLALNSQLSTARYIRKELNNKELGQLLPTNSGIANVNIESQIGEYNTMVLDRNRLIANSSEKNPLVKDMANSLQSMQRTIIQSVDNLIVSLNTQIRSIRQQEAMTTSQLASNPNQARYLLSVERQQKVKEELYLYLLQKREENELSQAFTAYNTRVITAPRGSMFPTAPRKMNILLVAFVIGLLIPAVIIFTKENMNTKVRGRKDLENLSIPLIGEIPQYFNTKKKLGFSKKTQPDIKAIVVKEGSRDIINEAFRVLRSNMDFMTNKDDKQNVFVITSFNSGSGKSFLSMNIAMSFAIKKKRILVIDGDLRHGTTSSYVDSPQTGLSDYLGNRVDNYKDIIVEDKKYDNLHIIPIGTVPPNPTELLENGKLAILIEALGSEYDYIFIDCPPIDIVADTQIIEKQADRTIFVIRSGLLDRSMLTELEYIYQEKRFKNLCVILNGTEVGGRYNYHYSYRYGYHNGYSSYYGNEKLADCGGGGKWLITN</sequence>
<keyword evidence="12 16" id="KW-1133">Transmembrane helix</keyword>
<dbReference type="FunFam" id="3.40.50.300:FF:000527">
    <property type="entry name" value="Tyrosine-protein kinase etk"/>
    <property type="match status" value="1"/>
</dbReference>
<keyword evidence="5" id="KW-1003">Cell membrane</keyword>
<dbReference type="NCBIfam" id="TIGR01007">
    <property type="entry name" value="eps_fam"/>
    <property type="match status" value="1"/>
</dbReference>
<name>A0A6N3HG44_PARDI</name>
<evidence type="ECO:0000256" key="13">
    <source>
        <dbReference type="ARBA" id="ARBA00023136"/>
    </source>
</evidence>
<evidence type="ECO:0000256" key="8">
    <source>
        <dbReference type="ARBA" id="ARBA00022692"/>
    </source>
</evidence>
<comment type="similarity">
    <text evidence="2">Belongs to the CpsD/CapB family.</text>
</comment>
<dbReference type="InterPro" id="IPR003856">
    <property type="entry name" value="LPS_length_determ_N"/>
</dbReference>
<keyword evidence="13 16" id="KW-0472">Membrane</keyword>
<evidence type="ECO:0000259" key="19">
    <source>
        <dbReference type="Pfam" id="PF13807"/>
    </source>
</evidence>
<keyword evidence="9" id="KW-0547">Nucleotide-binding</keyword>
<keyword evidence="11" id="KW-0067">ATP-binding</keyword>
<evidence type="ECO:0000256" key="16">
    <source>
        <dbReference type="SAM" id="Phobius"/>
    </source>
</evidence>
<dbReference type="InterPro" id="IPR005702">
    <property type="entry name" value="Wzc-like_C"/>
</dbReference>
<feature type="domain" description="Tyrosine-protein kinase G-rich" evidence="19">
    <location>
        <begin position="441"/>
        <end position="518"/>
    </location>
</feature>
<dbReference type="EC" id="2.7.10.2" evidence="4"/>
<dbReference type="Pfam" id="PF13807">
    <property type="entry name" value="GNVR"/>
    <property type="match status" value="1"/>
</dbReference>
<dbReference type="GO" id="GO:0005886">
    <property type="term" value="C:plasma membrane"/>
    <property type="evidence" value="ECO:0007669"/>
    <property type="project" value="UniProtKB-SubCell"/>
</dbReference>
<feature type="domain" description="Polysaccharide chain length determinant N-terminal" evidence="17">
    <location>
        <begin position="16"/>
        <end position="109"/>
    </location>
</feature>
<dbReference type="GO" id="GO:0042802">
    <property type="term" value="F:identical protein binding"/>
    <property type="evidence" value="ECO:0007669"/>
    <property type="project" value="UniProtKB-ARBA"/>
</dbReference>
<feature type="domain" description="AAA" evidence="18">
    <location>
        <begin position="598"/>
        <end position="719"/>
    </location>
</feature>
<dbReference type="InterPro" id="IPR050445">
    <property type="entry name" value="Bact_polysacc_biosynth/exp"/>
</dbReference>
<comment type="similarity">
    <text evidence="3">Belongs to the etk/wzc family.</text>
</comment>
<evidence type="ECO:0000259" key="17">
    <source>
        <dbReference type="Pfam" id="PF02706"/>
    </source>
</evidence>
<accession>A0A6N3HG44</accession>
<keyword evidence="10 20" id="KW-0418">Kinase</keyword>
<dbReference type="Pfam" id="PF02706">
    <property type="entry name" value="Wzz"/>
    <property type="match status" value="1"/>
</dbReference>
<evidence type="ECO:0000256" key="11">
    <source>
        <dbReference type="ARBA" id="ARBA00022840"/>
    </source>
</evidence>
<evidence type="ECO:0000256" key="2">
    <source>
        <dbReference type="ARBA" id="ARBA00007316"/>
    </source>
</evidence>
<dbReference type="PANTHER" id="PTHR32309:SF13">
    <property type="entry name" value="FERRIC ENTEROBACTIN TRANSPORT PROTEIN FEPE"/>
    <property type="match status" value="1"/>
</dbReference>
<dbReference type="GO" id="GO:0005524">
    <property type="term" value="F:ATP binding"/>
    <property type="evidence" value="ECO:0007669"/>
    <property type="project" value="UniProtKB-KW"/>
</dbReference>
<dbReference type="InterPro" id="IPR027417">
    <property type="entry name" value="P-loop_NTPase"/>
</dbReference>
<protein>
    <recommendedName>
        <fullName evidence="4">non-specific protein-tyrosine kinase</fullName>
        <ecNumber evidence="4">2.7.10.2</ecNumber>
    </recommendedName>
</protein>
<dbReference type="EMBL" id="CACRUW010000033">
    <property type="protein sequence ID" value="VYU75765.1"/>
    <property type="molecule type" value="Genomic_DNA"/>
</dbReference>
<dbReference type="PANTHER" id="PTHR32309">
    <property type="entry name" value="TYROSINE-PROTEIN KINASE"/>
    <property type="match status" value="1"/>
</dbReference>
<evidence type="ECO:0000256" key="12">
    <source>
        <dbReference type="ARBA" id="ARBA00022989"/>
    </source>
</evidence>
<dbReference type="RefSeq" id="WP_156682735.1">
    <property type="nucleotide sequence ID" value="NZ_CACRUW010000033.1"/>
</dbReference>
<comment type="catalytic activity">
    <reaction evidence="15">
        <text>L-tyrosyl-[protein] + ATP = O-phospho-L-tyrosyl-[protein] + ADP + H(+)</text>
        <dbReference type="Rhea" id="RHEA:10596"/>
        <dbReference type="Rhea" id="RHEA-COMP:10136"/>
        <dbReference type="Rhea" id="RHEA-COMP:20101"/>
        <dbReference type="ChEBI" id="CHEBI:15378"/>
        <dbReference type="ChEBI" id="CHEBI:30616"/>
        <dbReference type="ChEBI" id="CHEBI:46858"/>
        <dbReference type="ChEBI" id="CHEBI:61978"/>
        <dbReference type="ChEBI" id="CHEBI:456216"/>
        <dbReference type="EC" id="2.7.10.2"/>
    </reaction>
</comment>
<evidence type="ECO:0000256" key="14">
    <source>
        <dbReference type="ARBA" id="ARBA00023137"/>
    </source>
</evidence>
<evidence type="ECO:0000259" key="18">
    <source>
        <dbReference type="Pfam" id="PF13614"/>
    </source>
</evidence>
<evidence type="ECO:0000256" key="7">
    <source>
        <dbReference type="ARBA" id="ARBA00022679"/>
    </source>
</evidence>
<comment type="subcellular location">
    <subcellularLocation>
        <location evidence="1">Cell inner membrane</location>
        <topology evidence="1">Multi-pass membrane protein</topology>
    </subcellularLocation>
</comment>
<keyword evidence="14" id="KW-0829">Tyrosine-protein kinase</keyword>
<evidence type="ECO:0000256" key="4">
    <source>
        <dbReference type="ARBA" id="ARBA00011903"/>
    </source>
</evidence>
<organism evidence="20">
    <name type="scientific">Parabacteroides distasonis</name>
    <dbReference type="NCBI Taxonomy" id="823"/>
    <lineage>
        <taxon>Bacteria</taxon>
        <taxon>Pseudomonadati</taxon>
        <taxon>Bacteroidota</taxon>
        <taxon>Bacteroidia</taxon>
        <taxon>Bacteroidales</taxon>
        <taxon>Tannerellaceae</taxon>
        <taxon>Parabacteroides</taxon>
    </lineage>
</organism>
<proteinExistence type="inferred from homology"/>
<feature type="transmembrane region" description="Helical" evidence="16">
    <location>
        <begin position="29"/>
        <end position="48"/>
    </location>
</feature>
<evidence type="ECO:0000256" key="6">
    <source>
        <dbReference type="ARBA" id="ARBA00022519"/>
    </source>
</evidence>
<evidence type="ECO:0000313" key="20">
    <source>
        <dbReference type="EMBL" id="VYU75765.1"/>
    </source>
</evidence>
<keyword evidence="7 20" id="KW-0808">Transferase</keyword>
<evidence type="ECO:0000256" key="10">
    <source>
        <dbReference type="ARBA" id="ARBA00022777"/>
    </source>
</evidence>
<dbReference type="Pfam" id="PF13614">
    <property type="entry name" value="AAA_31"/>
    <property type="match status" value="1"/>
</dbReference>
<dbReference type="SUPFAM" id="SSF52540">
    <property type="entry name" value="P-loop containing nucleoside triphosphate hydrolases"/>
    <property type="match status" value="1"/>
</dbReference>
<evidence type="ECO:0000256" key="5">
    <source>
        <dbReference type="ARBA" id="ARBA00022475"/>
    </source>
</evidence>
<keyword evidence="6" id="KW-0997">Cell inner membrane</keyword>
<dbReference type="InterPro" id="IPR032807">
    <property type="entry name" value="GNVR"/>
</dbReference>
<reference evidence="20" key="1">
    <citation type="submission" date="2019-11" db="EMBL/GenBank/DDBJ databases">
        <authorList>
            <person name="Feng L."/>
        </authorList>
    </citation>
    <scope>NUCLEOTIDE SEQUENCE</scope>
    <source>
        <strain evidence="20">PdistasonisLFYP31</strain>
    </source>
</reference>
<dbReference type="AlphaFoldDB" id="A0A6N3HG44"/>
<dbReference type="InterPro" id="IPR025669">
    <property type="entry name" value="AAA_dom"/>
</dbReference>